<sequence>MNELIDQSPLCLNAHNFTGSWRRDYFGEALTPIGGFTNCDTNTLASLGNPWFRFTGDAGTRLLDSCPATTGSCGTHGAIWSDERVPTPISLVKKITVYSSWVGGCKDTQYKNISTNGTEVWLPAKNSPLKIESDTANTSLNSHNDVLQLQQEIKKDQPAVVAEEIVKAELLDDGTRRGSAIIMNFSPEGAEQRKADPNVTNILDGIVEEELTKKSEERDLPQTVPLINENQENRLRHELAKPAISNSDRRGVKNLKTNNNSWRNQNNGRRFSPRGRPRWVQPQDFRRGNRRRFGGQGRNMGPIYMQRGFGRTLPNRQGRFSRPFTGRQQGSTKYGYRSRNGHKTADKENFSFLSRLAANIEKEIKLDIGKESQSLSANEEGVHIDGTFNIDEKKA</sequence>
<evidence type="ECO:0000256" key="1">
    <source>
        <dbReference type="SAM" id="MobiDB-lite"/>
    </source>
</evidence>
<gene>
    <name evidence="2" type="ORF">EB796_020227</name>
</gene>
<reference evidence="2" key="1">
    <citation type="submission" date="2020-06" db="EMBL/GenBank/DDBJ databases">
        <title>Draft genome of Bugula neritina, a colonial animal packing powerful symbionts and potential medicines.</title>
        <authorList>
            <person name="Rayko M."/>
        </authorList>
    </citation>
    <scope>NUCLEOTIDE SEQUENCE [LARGE SCALE GENOMIC DNA]</scope>
    <source>
        <strain evidence="2">Kwan_BN1</strain>
    </source>
</reference>
<dbReference type="AlphaFoldDB" id="A0A7J7J5Q6"/>
<comment type="caution">
    <text evidence="2">The sequence shown here is derived from an EMBL/GenBank/DDBJ whole genome shotgun (WGS) entry which is preliminary data.</text>
</comment>
<dbReference type="EMBL" id="VXIV02003031">
    <property type="protein sequence ID" value="KAF6021463.1"/>
    <property type="molecule type" value="Genomic_DNA"/>
</dbReference>
<name>A0A7J7J5Q6_BUGNE</name>
<proteinExistence type="predicted"/>
<protein>
    <submittedName>
        <fullName evidence="2">Uncharacterized protein</fullName>
    </submittedName>
</protein>
<dbReference type="Proteomes" id="UP000593567">
    <property type="component" value="Unassembled WGS sequence"/>
</dbReference>
<evidence type="ECO:0000313" key="3">
    <source>
        <dbReference type="Proteomes" id="UP000593567"/>
    </source>
</evidence>
<feature type="region of interest" description="Disordered" evidence="1">
    <location>
        <begin position="249"/>
        <end position="343"/>
    </location>
</feature>
<keyword evidence="3" id="KW-1185">Reference proteome</keyword>
<accession>A0A7J7J5Q6</accession>
<organism evidence="2 3">
    <name type="scientific">Bugula neritina</name>
    <name type="common">Brown bryozoan</name>
    <name type="synonym">Sertularia neritina</name>
    <dbReference type="NCBI Taxonomy" id="10212"/>
    <lineage>
        <taxon>Eukaryota</taxon>
        <taxon>Metazoa</taxon>
        <taxon>Spiralia</taxon>
        <taxon>Lophotrochozoa</taxon>
        <taxon>Bryozoa</taxon>
        <taxon>Gymnolaemata</taxon>
        <taxon>Cheilostomatida</taxon>
        <taxon>Flustrina</taxon>
        <taxon>Buguloidea</taxon>
        <taxon>Bugulidae</taxon>
        <taxon>Bugula</taxon>
    </lineage>
</organism>
<feature type="compositionally biased region" description="Low complexity" evidence="1">
    <location>
        <begin position="258"/>
        <end position="270"/>
    </location>
</feature>
<dbReference type="OrthoDB" id="5945012at2759"/>
<evidence type="ECO:0000313" key="2">
    <source>
        <dbReference type="EMBL" id="KAF6021463.1"/>
    </source>
</evidence>